<comment type="caution">
    <text evidence="2">The sequence shown here is derived from an EMBL/GenBank/DDBJ whole genome shotgun (WGS) entry which is preliminary data.</text>
</comment>
<dbReference type="EMBL" id="SWFS01000387">
    <property type="protein sequence ID" value="KAA8906925.1"/>
    <property type="molecule type" value="Genomic_DNA"/>
</dbReference>
<reference evidence="2" key="1">
    <citation type="journal article" date="2019" name="G3 (Bethesda)">
        <title>Genome Assemblies of Two Rare Opportunistic Yeast Pathogens: Diutina rugosa (syn. Candida rugosa) and Trichomonascus ciferrii (syn. Candida ciferrii).</title>
        <authorList>
            <person name="Mixao V."/>
            <person name="Saus E."/>
            <person name="Hansen A.P."/>
            <person name="Lass-Florl C."/>
            <person name="Gabaldon T."/>
        </authorList>
    </citation>
    <scope>NUCLEOTIDE SEQUENCE</scope>
    <source>
        <strain evidence="2">CBS 4856</strain>
    </source>
</reference>
<accession>A0A642UWK2</accession>
<proteinExistence type="predicted"/>
<dbReference type="Proteomes" id="UP000761534">
    <property type="component" value="Unassembled WGS sequence"/>
</dbReference>
<evidence type="ECO:0000313" key="3">
    <source>
        <dbReference type="Proteomes" id="UP000761534"/>
    </source>
</evidence>
<evidence type="ECO:0000256" key="1">
    <source>
        <dbReference type="SAM" id="MobiDB-lite"/>
    </source>
</evidence>
<gene>
    <name evidence="2" type="ORF">TRICI_005044</name>
</gene>
<evidence type="ECO:0000313" key="2">
    <source>
        <dbReference type="EMBL" id="KAA8906925.1"/>
    </source>
</evidence>
<organism evidence="2 3">
    <name type="scientific">Trichomonascus ciferrii</name>
    <dbReference type="NCBI Taxonomy" id="44093"/>
    <lineage>
        <taxon>Eukaryota</taxon>
        <taxon>Fungi</taxon>
        <taxon>Dikarya</taxon>
        <taxon>Ascomycota</taxon>
        <taxon>Saccharomycotina</taxon>
        <taxon>Dipodascomycetes</taxon>
        <taxon>Dipodascales</taxon>
        <taxon>Trichomonascaceae</taxon>
        <taxon>Trichomonascus</taxon>
        <taxon>Trichomonascus ciferrii complex</taxon>
    </lineage>
</organism>
<sequence>MLIDTNGTHAHKKNAANGKSKREGSSGYLLENGGLKLFSNTNQVSEWDNVVNWVKVRYGGNDVLDGTWDSALHSKYLGSHFTQVRNT</sequence>
<dbReference type="AlphaFoldDB" id="A0A642UWK2"/>
<dbReference type="VEuPathDB" id="FungiDB:TRICI_005044"/>
<keyword evidence="3" id="KW-1185">Reference proteome</keyword>
<feature type="region of interest" description="Disordered" evidence="1">
    <location>
        <begin position="1"/>
        <end position="25"/>
    </location>
</feature>
<name>A0A642UWK2_9ASCO</name>
<protein>
    <submittedName>
        <fullName evidence="2">Uncharacterized protein</fullName>
    </submittedName>
</protein>